<dbReference type="InterPro" id="IPR049468">
    <property type="entry name" value="Restrct_endonuc-II-like_dom"/>
</dbReference>
<dbReference type="Pfam" id="PF11784">
    <property type="entry name" value="DUF3320"/>
    <property type="match status" value="1"/>
</dbReference>
<reference evidence="6" key="1">
    <citation type="submission" date="2015-05" db="EMBL/GenBank/DDBJ databases">
        <title>Permanent draft genome of Rhodopirellula islandicus K833.</title>
        <authorList>
            <person name="Kizina J."/>
            <person name="Richter M."/>
            <person name="Glockner F.O."/>
            <person name="Harder J."/>
        </authorList>
    </citation>
    <scope>NUCLEOTIDE SEQUENCE [LARGE SCALE GENOMIC DNA]</scope>
    <source>
        <strain evidence="6">K833</strain>
    </source>
</reference>
<dbReference type="SUPFAM" id="SSF52540">
    <property type="entry name" value="P-loop containing nucleoside triphosphate hydrolases"/>
    <property type="match status" value="1"/>
</dbReference>
<dbReference type="InterPro" id="IPR011335">
    <property type="entry name" value="Restrct_endonuc-II-like"/>
</dbReference>
<dbReference type="InterPro" id="IPR041679">
    <property type="entry name" value="DNA2/NAM7-like_C"/>
</dbReference>
<feature type="domain" description="Restriction endonuclease type II-like" evidence="5">
    <location>
        <begin position="1628"/>
        <end position="1725"/>
    </location>
</feature>
<dbReference type="EMBL" id="LECT01000044">
    <property type="protein sequence ID" value="KLU02321.1"/>
    <property type="molecule type" value="Genomic_DNA"/>
</dbReference>
<proteinExistence type="predicted"/>
<keyword evidence="6" id="KW-0067">ATP-binding</keyword>
<dbReference type="InterPro" id="IPR021754">
    <property type="entry name" value="DUF3320"/>
</dbReference>
<protein>
    <submittedName>
        <fullName evidence="6">DNA helicase-likeprotein</fullName>
    </submittedName>
</protein>
<dbReference type="InterPro" id="IPR027417">
    <property type="entry name" value="P-loop_NTPase"/>
</dbReference>
<evidence type="ECO:0000313" key="6">
    <source>
        <dbReference type="EMBL" id="KLU02321.1"/>
    </source>
</evidence>
<dbReference type="InterPro" id="IPR045055">
    <property type="entry name" value="DNA2/NAM7-like"/>
</dbReference>
<dbReference type="Pfam" id="PF13195">
    <property type="entry name" value="DUF4011"/>
    <property type="match status" value="1"/>
</dbReference>
<name>A0A0J1B764_RHOIS</name>
<dbReference type="FunFam" id="3.40.50.300:FF:002063">
    <property type="entry name" value="DNA helicase related protein"/>
    <property type="match status" value="1"/>
</dbReference>
<keyword evidence="6" id="KW-0547">Nucleotide-binding</keyword>
<dbReference type="Proteomes" id="UP000036367">
    <property type="component" value="Unassembled WGS sequence"/>
</dbReference>
<dbReference type="InterPro" id="IPR025103">
    <property type="entry name" value="DUF4011"/>
</dbReference>
<dbReference type="STRING" id="595434.RISK_005387"/>
<dbReference type="Gene3D" id="3.40.50.300">
    <property type="entry name" value="P-loop containing nucleotide triphosphate hydrolases"/>
    <property type="match status" value="3"/>
</dbReference>
<comment type="caution">
    <text evidence="6">The sequence shown here is derived from an EMBL/GenBank/DDBJ whole genome shotgun (WGS) entry which is preliminary data.</text>
</comment>
<feature type="domain" description="DNA2/NAM7 helicase helicase" evidence="3">
    <location>
        <begin position="676"/>
        <end position="739"/>
    </location>
</feature>
<keyword evidence="6" id="KW-0378">Hydrolase</keyword>
<sequence>MTDELNVTSEPVCIQVESVDCLNYASWQNSVPLVKSLQVRNRTGEAIQDVRLSVASSPSFIRPKQWVLDRLDANSENVLRDRDVQLDADYLNGLNEAERGVLRFTLCHGEKVIGTAEKAIRVLARDEWGGLNSGGELLAAFVMPNDPAIAKVLKIASDVLAKHGYDSALDGYQSRDPRRAYMLVASLWSAVASRSLTYANPPRSFELVGQKTRRPATVMTDGLATCLDSTLLFAAAIEAVGLNPVVVMVEGHCFVGAWLIEKTLGHVIERDCSEIRKAIAARELITFETTLVTGRPPARFEDAVKTATAATSEAKEDAYLATIDIGRARMSQIRPLASHQAAANNAEEPQEERGPLPLPAAPAIADLAMEVADETPATPEGRIDRWQRKLLDLSLRNRLLNFKPNKQSVPILCPDISLLEDRLADGKKLRLLSLPKQNPLGERDAETHRQRTSQDLDVEFARQALNRDEVSCSLTEDELSKRLTTLYRNVRNDLSEGGSNTLFLAVGFLRWKQKPEESKTYRAPLLLVPVKLTRKSALSPYYLALHEDDVRFNATLIQLLKKDFDRDLSFFESDLPRDESGVDVPKILATMRREVRDIPGFEVVDESALGTFSFAKYLMWKDLVDRIEALKQNRVVRHLIDSPDQAFESASGSIPNPGEIDVRFAPKDIYHPLPADSSQLAAVMAASEGQDFVLVGPPGTGKSQTIANVISQCLAVGKTVLFVAEKTAALDVVYRRLKEHGLGDCCLELHSNKAERRKFLDQLNSAWQNNRRVDENDWLTISERLKIRRDELNAYVASIHQTHPNGWSAFEAMGTCVKSGDQPTPPLDWADNVQHDRDAYQNLARIVDSLALTYGAIDPASALPMVKKTQWSASWEQTLLAQCGQLQSVASDLRDALQVFAKAIGIGPKLDCSLAEMDGLNRLARSLVDCAGEDVRMLFHKQFAKFPAAKAELASAIDAYRDAMQSMDADYADSLDTIPIEEIDQSWRQAVSAFFPMSWFAKRKVTRLLQTYASSGVANPETDIAGVRSVRQQLTTIAASPLAHQTSHWNGTETDTSKLETQVAKASELRSSIVAIGKLLNATNEISKAVHPSINGENVEAPPFVAAAQFQKATQAFLVGIKAFSDASGAMPLSKETSGIVEAAIAAAQGVETNRSGLQRWTSWCEVKKEAKTAGLASFVTALEQGELNASDLVDRFRLAYAKWWIRGVIDRDDVLRSFQRFKHEDAIADFRELDEQARAAASTRAKQAISHNLPVEGIPKKSELGLLRHQIGLTRPSKSIREVISAMPEAFGKLAPCLLMSPLSIAQYLPSDQALFDVVIFDEASQITTWDAIGAIARGRQTIIVGDPKQLPPTNFFGRTDDDETNDDIEDHEKDLESILDEAKASGLPTLQLNWHYRSRHESLIAFSNWNYYGNNLVTFPAAESEDRGVSFVHLPDAVYDRGKSRTNRKEAEAIVRDAVERMKRNLSLPEEKRLTFGVITFNSQQQSLIQDLFDQAQRDCPELDWYFADERIEPTVVKNLENVQGDERDVMLFSITFGRDISGKSIPLTFGALNRDGGERRLNVAVTRARQELVVFSSFKADELNAERSKARGVSDLKAFLEYAEKGPEAIAARIEGSVGGFDSPFEEAVAEALQDRGWQVVPQVGVSGFRVDLGIRHPDKPGAFLSGVECDGATYHRSAVARDRDKTRQLVLENLGWNILRVWSPDWWYDAKSATETLDQQLSELLEQSRSEESGISKPEIETPQAVPDEAEPANAPSQPAQADEESSASSAANNDSNANYARVQLPDTSGNQDRFYDASYDDELKQMAMEVLKQEAPIRDDVLAKQIARAHGFARTGANIRNRILELLGDVVATDESTGRFLWSSEEPQTVVNFRFAQSDDDRRSVDEISIAELSGLIHQQRELLAEDDPAIALARSIGLARLSQSARDRIEEAIRKVCED</sequence>
<dbReference type="GO" id="GO:0004386">
    <property type="term" value="F:helicase activity"/>
    <property type="evidence" value="ECO:0007669"/>
    <property type="project" value="UniProtKB-KW"/>
</dbReference>
<accession>A0A0J1B764</accession>
<keyword evidence="7" id="KW-1185">Reference proteome</keyword>
<dbReference type="PATRIC" id="fig|595434.4.peg.5118"/>
<feature type="region of interest" description="Disordered" evidence="1">
    <location>
        <begin position="336"/>
        <end position="356"/>
    </location>
</feature>
<dbReference type="RefSeq" id="WP_053061269.1">
    <property type="nucleotide sequence ID" value="NZ_LECT01000044.1"/>
</dbReference>
<gene>
    <name evidence="6" type="ORF">RISK_005387</name>
</gene>
<evidence type="ECO:0000259" key="2">
    <source>
        <dbReference type="Pfam" id="PF11784"/>
    </source>
</evidence>
<organism evidence="6 7">
    <name type="scientific">Rhodopirellula islandica</name>
    <dbReference type="NCBI Taxonomy" id="595434"/>
    <lineage>
        <taxon>Bacteria</taxon>
        <taxon>Pseudomonadati</taxon>
        <taxon>Planctomycetota</taxon>
        <taxon>Planctomycetia</taxon>
        <taxon>Pirellulales</taxon>
        <taxon>Pirellulaceae</taxon>
        <taxon>Rhodopirellula</taxon>
    </lineage>
</organism>
<dbReference type="FunFam" id="3.40.960.10:FF:000002">
    <property type="entry name" value="DNA helicase related protein"/>
    <property type="match status" value="1"/>
</dbReference>
<evidence type="ECO:0000313" key="7">
    <source>
        <dbReference type="Proteomes" id="UP000036367"/>
    </source>
</evidence>
<feature type="compositionally biased region" description="Basic and acidic residues" evidence="1">
    <location>
        <begin position="1730"/>
        <end position="1744"/>
    </location>
</feature>
<dbReference type="OrthoDB" id="9757917at2"/>
<dbReference type="InterPro" id="IPR041677">
    <property type="entry name" value="DNA2/NAM7_AAA_11"/>
</dbReference>
<evidence type="ECO:0000259" key="4">
    <source>
        <dbReference type="Pfam" id="PF13087"/>
    </source>
</evidence>
<dbReference type="InterPro" id="IPR047187">
    <property type="entry name" value="SF1_C_Upf1"/>
</dbReference>
<dbReference type="PANTHER" id="PTHR10887:SF495">
    <property type="entry name" value="HELICASE SENATAXIN ISOFORM X1-RELATED"/>
    <property type="match status" value="1"/>
</dbReference>
<dbReference type="PANTHER" id="PTHR10887">
    <property type="entry name" value="DNA2/NAM7 HELICASE FAMILY"/>
    <property type="match status" value="1"/>
</dbReference>
<dbReference type="Pfam" id="PF13086">
    <property type="entry name" value="AAA_11"/>
    <property type="match status" value="2"/>
</dbReference>
<dbReference type="CDD" id="cd18808">
    <property type="entry name" value="SF1_C_Upf1"/>
    <property type="match status" value="1"/>
</dbReference>
<dbReference type="Pfam" id="PF18741">
    <property type="entry name" value="MTES_1575"/>
    <property type="match status" value="1"/>
</dbReference>
<dbReference type="Gene3D" id="3.40.960.10">
    <property type="entry name" value="VSR Endonuclease"/>
    <property type="match status" value="1"/>
</dbReference>
<keyword evidence="6" id="KW-0347">Helicase</keyword>
<evidence type="ECO:0000256" key="1">
    <source>
        <dbReference type="SAM" id="MobiDB-lite"/>
    </source>
</evidence>
<evidence type="ECO:0000259" key="5">
    <source>
        <dbReference type="Pfam" id="PF18741"/>
    </source>
</evidence>
<dbReference type="Pfam" id="PF13087">
    <property type="entry name" value="AAA_12"/>
    <property type="match status" value="1"/>
</dbReference>
<feature type="compositionally biased region" description="Low complexity" evidence="1">
    <location>
        <begin position="1771"/>
        <end position="1780"/>
    </location>
</feature>
<feature type="domain" description="DNA2/NAM7 helicase-like C-terminal" evidence="4">
    <location>
        <begin position="1380"/>
        <end position="1579"/>
    </location>
</feature>
<evidence type="ECO:0000259" key="3">
    <source>
        <dbReference type="Pfam" id="PF13086"/>
    </source>
</evidence>
<feature type="region of interest" description="Disordered" evidence="1">
    <location>
        <begin position="1729"/>
        <end position="1780"/>
    </location>
</feature>
<feature type="domain" description="DNA2/NAM7 helicase helicase" evidence="3">
    <location>
        <begin position="1312"/>
        <end position="1355"/>
    </location>
</feature>
<feature type="domain" description="DUF3320" evidence="2">
    <location>
        <begin position="1797"/>
        <end position="1846"/>
    </location>
</feature>
<dbReference type="SUPFAM" id="SSF52980">
    <property type="entry name" value="Restriction endonuclease-like"/>
    <property type="match status" value="1"/>
</dbReference>